<sequence>MSKLGPENGTLTVRTGKGGAAAKAGHNLVIEVQRWQGSLTPEAVELTADARSMRVVSGNGGISPLGDDEKAGISQTIDEEVLKGGNIAYRSSAVTARSDGGYDVDGELDLLGVRAPLSFALSLDGDRLTGSASVKQTAWRMKPYSALFGTLKVADVVEVSIDATLPKEQ</sequence>
<dbReference type="SUPFAM" id="SSF101874">
    <property type="entry name" value="YceI-like"/>
    <property type="match status" value="1"/>
</dbReference>
<proteinExistence type="inferred from homology"/>
<organism evidence="3 4">
    <name type="scientific">Solirubrobacter ginsenosidimutans</name>
    <dbReference type="NCBI Taxonomy" id="490573"/>
    <lineage>
        <taxon>Bacteria</taxon>
        <taxon>Bacillati</taxon>
        <taxon>Actinomycetota</taxon>
        <taxon>Thermoleophilia</taxon>
        <taxon>Solirubrobacterales</taxon>
        <taxon>Solirubrobacteraceae</taxon>
        <taxon>Solirubrobacter</taxon>
    </lineage>
</organism>
<name>A0A9X3S2E9_9ACTN</name>
<dbReference type="Proteomes" id="UP001149140">
    <property type="component" value="Unassembled WGS sequence"/>
</dbReference>
<accession>A0A9X3S2E9</accession>
<comment type="similarity">
    <text evidence="1">Belongs to the UPF0312 family.</text>
</comment>
<dbReference type="RefSeq" id="WP_270041449.1">
    <property type="nucleotide sequence ID" value="NZ_JAPDOD010000017.1"/>
</dbReference>
<dbReference type="InterPro" id="IPR036761">
    <property type="entry name" value="TTHA0802/YceI-like_sf"/>
</dbReference>
<dbReference type="InterPro" id="IPR007372">
    <property type="entry name" value="Lipid/polyisoprenoid-bd_YceI"/>
</dbReference>
<evidence type="ECO:0000256" key="1">
    <source>
        <dbReference type="ARBA" id="ARBA00008812"/>
    </source>
</evidence>
<feature type="domain" description="Lipid/polyisoprenoid-binding YceI-like" evidence="2">
    <location>
        <begin position="1"/>
        <end position="166"/>
    </location>
</feature>
<dbReference type="EMBL" id="JAPDOD010000017">
    <property type="protein sequence ID" value="MDA0162212.1"/>
    <property type="molecule type" value="Genomic_DNA"/>
</dbReference>
<protein>
    <submittedName>
        <fullName evidence="3">YceI family protein</fullName>
    </submittedName>
</protein>
<evidence type="ECO:0000313" key="4">
    <source>
        <dbReference type="Proteomes" id="UP001149140"/>
    </source>
</evidence>
<dbReference type="Gene3D" id="2.40.128.110">
    <property type="entry name" value="Lipid/polyisoprenoid-binding, YceI-like"/>
    <property type="match status" value="1"/>
</dbReference>
<dbReference type="Pfam" id="PF04264">
    <property type="entry name" value="YceI"/>
    <property type="match status" value="1"/>
</dbReference>
<gene>
    <name evidence="3" type="ORF">OM076_18210</name>
</gene>
<dbReference type="AlphaFoldDB" id="A0A9X3S2E9"/>
<evidence type="ECO:0000259" key="2">
    <source>
        <dbReference type="SMART" id="SM00867"/>
    </source>
</evidence>
<dbReference type="SMART" id="SM00867">
    <property type="entry name" value="YceI"/>
    <property type="match status" value="1"/>
</dbReference>
<comment type="caution">
    <text evidence="3">The sequence shown here is derived from an EMBL/GenBank/DDBJ whole genome shotgun (WGS) entry which is preliminary data.</text>
</comment>
<reference evidence="3" key="1">
    <citation type="submission" date="2022-10" db="EMBL/GenBank/DDBJ databases">
        <title>The WGS of Solirubrobacter ginsenosidimutans DSM 21036.</title>
        <authorList>
            <person name="Jiang Z."/>
        </authorList>
    </citation>
    <scope>NUCLEOTIDE SEQUENCE</scope>
    <source>
        <strain evidence="3">DSM 21036</strain>
    </source>
</reference>
<evidence type="ECO:0000313" key="3">
    <source>
        <dbReference type="EMBL" id="MDA0162212.1"/>
    </source>
</evidence>
<keyword evidence="4" id="KW-1185">Reference proteome</keyword>